<feature type="transmembrane region" description="Helical" evidence="6">
    <location>
        <begin position="266"/>
        <end position="288"/>
    </location>
</feature>
<reference evidence="8" key="1">
    <citation type="journal article" date="2013" name="Stand. Genomic Sci.">
        <title>Complete genome sequence of Desulfocapsa sulfexigens, a marine deltaproteobacterium specialized in disproportionating inorganic sulfur compounds.</title>
        <authorList>
            <person name="Finster K.W."/>
            <person name="Kjeldsen K.U."/>
            <person name="Kube M."/>
            <person name="Reinhardt R."/>
            <person name="Mussmann M."/>
            <person name="Amann R."/>
            <person name="Schreiber L."/>
        </authorList>
    </citation>
    <scope>NUCLEOTIDE SEQUENCE [LARGE SCALE GENOMIC DNA]</scope>
    <source>
        <strain evidence="8">DSM 10523 / SB164P1</strain>
    </source>
</reference>
<dbReference type="HOGENOM" id="CLU_041771_4_0_7"/>
<feature type="transmembrane region" description="Helical" evidence="6">
    <location>
        <begin position="300"/>
        <end position="322"/>
    </location>
</feature>
<evidence type="ECO:0000256" key="3">
    <source>
        <dbReference type="ARBA" id="ARBA00022692"/>
    </source>
</evidence>
<keyword evidence="5 6" id="KW-0472">Membrane</keyword>
<evidence type="ECO:0000256" key="4">
    <source>
        <dbReference type="ARBA" id="ARBA00022989"/>
    </source>
</evidence>
<keyword evidence="4 6" id="KW-1133">Transmembrane helix</keyword>
<dbReference type="Pfam" id="PF01594">
    <property type="entry name" value="AI-2E_transport"/>
    <property type="match status" value="1"/>
</dbReference>
<evidence type="ECO:0000256" key="1">
    <source>
        <dbReference type="ARBA" id="ARBA00004141"/>
    </source>
</evidence>
<keyword evidence="3 6" id="KW-0812">Transmembrane</keyword>
<protein>
    <submittedName>
        <fullName evidence="7">Putative permease</fullName>
    </submittedName>
</protein>
<dbReference type="STRING" id="1167006.UWK_01092"/>
<feature type="transmembrane region" description="Helical" evidence="6">
    <location>
        <begin position="343"/>
        <end position="362"/>
    </location>
</feature>
<accession>M1ND28</accession>
<feature type="transmembrane region" description="Helical" evidence="6">
    <location>
        <begin position="237"/>
        <end position="259"/>
    </location>
</feature>
<evidence type="ECO:0000256" key="5">
    <source>
        <dbReference type="ARBA" id="ARBA00023136"/>
    </source>
</evidence>
<dbReference type="GO" id="GO:0016020">
    <property type="term" value="C:membrane"/>
    <property type="evidence" value="ECO:0007669"/>
    <property type="project" value="UniProtKB-SubCell"/>
</dbReference>
<dbReference type="eggNOG" id="COG0628">
    <property type="taxonomic scope" value="Bacteria"/>
</dbReference>
<feature type="transmembrane region" description="Helical" evidence="6">
    <location>
        <begin position="91"/>
        <end position="115"/>
    </location>
</feature>
<organism evidence="7 8">
    <name type="scientific">Desulfocapsa sulfexigens (strain DSM 10523 / SB164P1)</name>
    <dbReference type="NCBI Taxonomy" id="1167006"/>
    <lineage>
        <taxon>Bacteria</taxon>
        <taxon>Pseudomonadati</taxon>
        <taxon>Thermodesulfobacteriota</taxon>
        <taxon>Desulfobulbia</taxon>
        <taxon>Desulfobulbales</taxon>
        <taxon>Desulfocapsaceae</taxon>
        <taxon>Desulfocapsa</taxon>
    </lineage>
</organism>
<dbReference type="PANTHER" id="PTHR21716:SF4">
    <property type="entry name" value="TRANSMEMBRANE PROTEIN 245"/>
    <property type="match status" value="1"/>
</dbReference>
<dbReference type="PANTHER" id="PTHR21716">
    <property type="entry name" value="TRANSMEMBRANE PROTEIN"/>
    <property type="match status" value="1"/>
</dbReference>
<dbReference type="Proteomes" id="UP000011721">
    <property type="component" value="Chromosome"/>
</dbReference>
<proteinExistence type="inferred from homology"/>
<comment type="similarity">
    <text evidence="2">Belongs to the autoinducer-2 exporter (AI-2E) (TC 2.A.86) family.</text>
</comment>
<dbReference type="EMBL" id="CP003985">
    <property type="protein sequence ID" value="AGF77664.1"/>
    <property type="molecule type" value="Genomic_DNA"/>
</dbReference>
<dbReference type="AlphaFoldDB" id="M1ND28"/>
<name>M1ND28_DESSD</name>
<comment type="subcellular location">
    <subcellularLocation>
        <location evidence="1">Membrane</location>
        <topology evidence="1">Multi-pass membrane protein</topology>
    </subcellularLocation>
</comment>
<dbReference type="KEGG" id="dsf:UWK_01092"/>
<dbReference type="InterPro" id="IPR002549">
    <property type="entry name" value="AI-2E-like"/>
</dbReference>
<evidence type="ECO:0000313" key="8">
    <source>
        <dbReference type="Proteomes" id="UP000011721"/>
    </source>
</evidence>
<feature type="transmembrane region" description="Helical" evidence="6">
    <location>
        <begin position="177"/>
        <end position="202"/>
    </location>
</feature>
<evidence type="ECO:0000313" key="7">
    <source>
        <dbReference type="EMBL" id="AGF77664.1"/>
    </source>
</evidence>
<feature type="transmembrane region" description="Helical" evidence="6">
    <location>
        <begin position="32"/>
        <end position="50"/>
    </location>
</feature>
<evidence type="ECO:0000256" key="2">
    <source>
        <dbReference type="ARBA" id="ARBA00009773"/>
    </source>
</evidence>
<sequence length="391" mass="43743">MLKSRDRPADQRVEGRIKIIQCMEKTNNQRSIQFLSYLALFLLFASLYIFSSYLHYILVAAVLALCTSHALSSLIKFLNRSPFPGFIRKNSNFISASILTLFFLCLIFAPLVYFLSETYIQMSHVDVDHVKKVTMELVNRLVAFTDPIPILYNFLSTLKTEGFSLLKSVSIETLYKTINGVASGAGGLVVQIGWILIFYFLFNLNGRQILAFTARVLPTSFEHEKYLYRECTGTVAVVFYGTLFNMLAQGLTFGILIFFIGGYNTFYLAVLAGFCSVIPIVGAALVYVPVIALELVAGNFINVLVILIVVWGIMGFFIDNILRIIFISHLKRIFGFEYTMNEILILLSILAGIASFGFWGIIIGPSVIALSLAAANLYSSQIEHTGFPEDF</sequence>
<gene>
    <name evidence="7" type="ordered locus">UWK_01092</name>
</gene>
<dbReference type="OrthoDB" id="9773730at2"/>
<evidence type="ECO:0000256" key="6">
    <source>
        <dbReference type="SAM" id="Phobius"/>
    </source>
</evidence>
<keyword evidence="8" id="KW-1185">Reference proteome</keyword>